<evidence type="ECO:0000313" key="2">
    <source>
        <dbReference type="EMBL" id="KAK1641522.1"/>
    </source>
</evidence>
<reference evidence="2" key="1">
    <citation type="submission" date="2021-06" db="EMBL/GenBank/DDBJ databases">
        <title>Comparative genomics, transcriptomics and evolutionary studies reveal genomic signatures of adaptation to plant cell wall in hemibiotrophic fungi.</title>
        <authorList>
            <consortium name="DOE Joint Genome Institute"/>
            <person name="Baroncelli R."/>
            <person name="Diaz J.F."/>
            <person name="Benocci T."/>
            <person name="Peng M."/>
            <person name="Battaglia E."/>
            <person name="Haridas S."/>
            <person name="Andreopoulos W."/>
            <person name="Labutti K."/>
            <person name="Pangilinan J."/>
            <person name="Floch G.L."/>
            <person name="Makela M.R."/>
            <person name="Henrissat B."/>
            <person name="Grigoriev I.V."/>
            <person name="Crouch J.A."/>
            <person name="De Vries R.P."/>
            <person name="Sukno S.A."/>
            <person name="Thon M.R."/>
        </authorList>
    </citation>
    <scope>NUCLEOTIDE SEQUENCE</scope>
    <source>
        <strain evidence="2">CBS 102054</strain>
    </source>
</reference>
<dbReference type="GeneID" id="85466643"/>
<keyword evidence="1" id="KW-0732">Signal</keyword>
<proteinExistence type="predicted"/>
<organism evidence="2 3">
    <name type="scientific">Colletotrichum phormii</name>
    <dbReference type="NCBI Taxonomy" id="359342"/>
    <lineage>
        <taxon>Eukaryota</taxon>
        <taxon>Fungi</taxon>
        <taxon>Dikarya</taxon>
        <taxon>Ascomycota</taxon>
        <taxon>Pezizomycotina</taxon>
        <taxon>Sordariomycetes</taxon>
        <taxon>Hypocreomycetidae</taxon>
        <taxon>Glomerellales</taxon>
        <taxon>Glomerellaceae</taxon>
        <taxon>Colletotrichum</taxon>
        <taxon>Colletotrichum acutatum species complex</taxon>
    </lineage>
</organism>
<keyword evidence="3" id="KW-1185">Reference proteome</keyword>
<protein>
    <submittedName>
        <fullName evidence="2">Uncharacterized protein</fullName>
    </submittedName>
</protein>
<gene>
    <name evidence="2" type="ORF">BDP81DRAFT_135754</name>
</gene>
<dbReference type="AlphaFoldDB" id="A0AAJ0A3S7"/>
<name>A0AAJ0A3S7_9PEZI</name>
<evidence type="ECO:0000313" key="3">
    <source>
        <dbReference type="Proteomes" id="UP001243989"/>
    </source>
</evidence>
<dbReference type="EMBL" id="JAHMHQ010000003">
    <property type="protein sequence ID" value="KAK1641522.1"/>
    <property type="molecule type" value="Genomic_DNA"/>
</dbReference>
<dbReference type="RefSeq" id="XP_060450129.1">
    <property type="nucleotide sequence ID" value="XM_060581781.1"/>
</dbReference>
<dbReference type="Proteomes" id="UP001243989">
    <property type="component" value="Unassembled WGS sequence"/>
</dbReference>
<sequence length="115" mass="12878">MMGVAAIELMIFPGVLTRGLPINVALPICEGELSNLERLWPANALSAQEHRQRHQHSNTLDCRAAVGIAIYLALRGSLRKANRWPGAVCCRRFLEVIVASSREMIGYEMVFKFVR</sequence>
<feature type="signal peptide" evidence="1">
    <location>
        <begin position="1"/>
        <end position="17"/>
    </location>
</feature>
<feature type="chain" id="PRO_5042554278" evidence="1">
    <location>
        <begin position="18"/>
        <end position="115"/>
    </location>
</feature>
<comment type="caution">
    <text evidence="2">The sequence shown here is derived from an EMBL/GenBank/DDBJ whole genome shotgun (WGS) entry which is preliminary data.</text>
</comment>
<accession>A0AAJ0A3S7</accession>
<evidence type="ECO:0000256" key="1">
    <source>
        <dbReference type="SAM" id="SignalP"/>
    </source>
</evidence>